<evidence type="ECO:0008006" key="3">
    <source>
        <dbReference type="Google" id="ProtNLM"/>
    </source>
</evidence>
<evidence type="ECO:0000313" key="1">
    <source>
        <dbReference type="EMBL" id="SMY07461.1"/>
    </source>
</evidence>
<evidence type="ECO:0000313" key="2">
    <source>
        <dbReference type="Proteomes" id="UP000201613"/>
    </source>
</evidence>
<dbReference type="PANTHER" id="PTHR33835">
    <property type="entry name" value="YALI0C07656P"/>
    <property type="match status" value="1"/>
</dbReference>
<organism evidence="1 2">
    <name type="scientific">Flavimaricola marinus</name>
    <dbReference type="NCBI Taxonomy" id="1819565"/>
    <lineage>
        <taxon>Bacteria</taxon>
        <taxon>Pseudomonadati</taxon>
        <taxon>Pseudomonadota</taxon>
        <taxon>Alphaproteobacteria</taxon>
        <taxon>Rhodobacterales</taxon>
        <taxon>Paracoccaceae</taxon>
        <taxon>Flavimaricola</taxon>
    </lineage>
</organism>
<dbReference type="OrthoDB" id="450111at2"/>
<dbReference type="PANTHER" id="PTHR33835:SF1">
    <property type="entry name" value="METALLO-BETA-LACTAMASE DOMAIN-CONTAINING PROTEIN"/>
    <property type="match status" value="1"/>
</dbReference>
<gene>
    <name evidence="1" type="ORF">LOM8899_01596</name>
</gene>
<dbReference type="AlphaFoldDB" id="A0A238LCW8"/>
<sequence length="230" mass="25577">MLTQIAEDIWTVSGPEITAALGFHYPTRMAVIRLRDGSLFIWSPVALSDDLAKSVDRLGPVQHILAPNSLHHMSIPDWASVYPEATLYAAPKLAAKRPDIRFDQEIGTGTPPTWADEIAFVIVEGNAITTEVVLFHRKSGTVLVTDLIQQMPQGWYSGWRAIVAKLDLMVASEPTVPRKFRMAFKNKPAARKAVAEILEWPAEAVLMAHAPPVRSDARAFLKRAFDWLMP</sequence>
<dbReference type="RefSeq" id="WP_093991864.1">
    <property type="nucleotide sequence ID" value="NZ_FXZK01000002.1"/>
</dbReference>
<dbReference type="Proteomes" id="UP000201613">
    <property type="component" value="Unassembled WGS sequence"/>
</dbReference>
<dbReference type="InterPro" id="IPR025638">
    <property type="entry name" value="DUF4336"/>
</dbReference>
<dbReference type="Pfam" id="PF14234">
    <property type="entry name" value="DUF4336"/>
    <property type="match status" value="1"/>
</dbReference>
<dbReference type="SUPFAM" id="SSF56281">
    <property type="entry name" value="Metallo-hydrolase/oxidoreductase"/>
    <property type="match status" value="1"/>
</dbReference>
<dbReference type="EMBL" id="FXZK01000002">
    <property type="protein sequence ID" value="SMY07461.1"/>
    <property type="molecule type" value="Genomic_DNA"/>
</dbReference>
<keyword evidence="2" id="KW-1185">Reference proteome</keyword>
<protein>
    <recommendedName>
        <fullName evidence="3">DUF4336 domain-containing protein</fullName>
    </recommendedName>
</protein>
<accession>A0A238LCW8</accession>
<reference evidence="2" key="1">
    <citation type="submission" date="2017-05" db="EMBL/GenBank/DDBJ databases">
        <authorList>
            <person name="Rodrigo-Torres L."/>
            <person name="Arahal R. D."/>
            <person name="Lucena T."/>
        </authorList>
    </citation>
    <scope>NUCLEOTIDE SEQUENCE [LARGE SCALE GENOMIC DNA]</scope>
    <source>
        <strain evidence="2">CECT 8899</strain>
    </source>
</reference>
<proteinExistence type="predicted"/>
<dbReference type="InterPro" id="IPR036866">
    <property type="entry name" value="RibonucZ/Hydroxyglut_hydro"/>
</dbReference>
<name>A0A238LCW8_9RHOB</name>